<feature type="signal peptide" evidence="5">
    <location>
        <begin position="1"/>
        <end position="23"/>
    </location>
</feature>
<comment type="caution">
    <text evidence="7">The sequence shown here is derived from an EMBL/GenBank/DDBJ whole genome shotgun (WGS) entry which is preliminary data.</text>
</comment>
<comment type="subcellular location">
    <subcellularLocation>
        <location evidence="1">Cell outer membrane</location>
    </subcellularLocation>
</comment>
<evidence type="ECO:0000256" key="5">
    <source>
        <dbReference type="SAM" id="SignalP"/>
    </source>
</evidence>
<feature type="domain" description="OmpA-like" evidence="6">
    <location>
        <begin position="535"/>
        <end position="657"/>
    </location>
</feature>
<dbReference type="PROSITE" id="PS51123">
    <property type="entry name" value="OMPA_2"/>
    <property type="match status" value="1"/>
</dbReference>
<proteinExistence type="predicted"/>
<reference evidence="8" key="1">
    <citation type="submission" date="2023-07" db="EMBL/GenBank/DDBJ databases">
        <title>Functional and genomic diversity of the sorghum phyllosphere microbiome.</title>
        <authorList>
            <person name="Shade A."/>
        </authorList>
    </citation>
    <scope>NUCLEOTIDE SEQUENCE [LARGE SCALE GENOMIC DNA]</scope>
    <source>
        <strain evidence="8">SORGH_AS_0422</strain>
    </source>
</reference>
<keyword evidence="7" id="KW-0449">Lipoprotein</keyword>
<organism evidence="7 8">
    <name type="scientific">Mucilaginibacter terrae</name>
    <dbReference type="NCBI Taxonomy" id="1955052"/>
    <lineage>
        <taxon>Bacteria</taxon>
        <taxon>Pseudomonadati</taxon>
        <taxon>Bacteroidota</taxon>
        <taxon>Sphingobacteriia</taxon>
        <taxon>Sphingobacteriales</taxon>
        <taxon>Sphingobacteriaceae</taxon>
        <taxon>Mucilaginibacter</taxon>
    </lineage>
</organism>
<sequence>MKKQLSTLATIIIMIAVAHTARAQYVHKLADEQYALYNYSKAAELYLQAYKKKATLYTAERLANSYRMMRDYKEAEKWYATVIGMQGSKPANLYTYAEVLKNNLKYAEAKEQYTKYYSITPNTDLKQLNYWMSSCDSAIKWMKKPVDVDIRNLSTVNTQESDWGAVKYNNNLVFTSDRTEKVKEIESKKKRPLIWFDTNTNLDKRIYGWTGNKYLNLYEQLAANGSTDAVKPFTFIAGTDYHIGAASFTADGTEMYFTLTRLFKEKKDTAKIKTINLGVYSSHLDPATKQWTKPVAFIYNKEDEYSIGDPFIMPDGKTLYFVSNMPGGLGGTDIYYSTRDAGVWGQPINVKSVNTAANERTPFIDAAGNMYLSTDGDKGMGGVDVFKALRKTDGFDTKLNLGYPVNSAQDDFAYVLNDANTGYFSSNRTGGVGSDDIYSFAYTIPVAYRLEGIAYDKNTRKPLNNTLVTLISIKGATVNVQTSSNGEYGFTIFANADYQLKGEKKGYLTDNLKQFSTAGLSPNEVMKKNLYLDKIELQKPIRLENIYYDLDKWYIREDAEVELNKLIKIMKDNPTLVIQLSSHTDSRADDDYNMDLSRKRANAAVEYIVTVGDIDEDRLVARGYGETRLLNKCSNGVECSEAAHQLNRRTEFVILKY</sequence>
<feature type="chain" id="PRO_5046904711" evidence="5">
    <location>
        <begin position="24"/>
        <end position="657"/>
    </location>
</feature>
<dbReference type="Gene3D" id="2.60.40.1120">
    <property type="entry name" value="Carboxypeptidase-like, regulatory domain"/>
    <property type="match status" value="1"/>
</dbReference>
<dbReference type="Gene3D" id="1.25.40.10">
    <property type="entry name" value="Tetratricopeptide repeat domain"/>
    <property type="match status" value="1"/>
</dbReference>
<evidence type="ECO:0000259" key="6">
    <source>
        <dbReference type="PROSITE" id="PS51123"/>
    </source>
</evidence>
<name>A0ABU3GQZ2_9SPHI</name>
<dbReference type="CDD" id="cd07185">
    <property type="entry name" value="OmpA_C-like"/>
    <property type="match status" value="1"/>
</dbReference>
<dbReference type="InterPro" id="IPR008969">
    <property type="entry name" value="CarboxyPept-like_regulatory"/>
</dbReference>
<dbReference type="InterPro" id="IPR050330">
    <property type="entry name" value="Bact_OuterMem_StrucFunc"/>
</dbReference>
<dbReference type="Pfam" id="PF07676">
    <property type="entry name" value="PD40"/>
    <property type="match status" value="1"/>
</dbReference>
<evidence type="ECO:0000313" key="8">
    <source>
        <dbReference type="Proteomes" id="UP001258315"/>
    </source>
</evidence>
<dbReference type="Gene3D" id="3.30.1330.60">
    <property type="entry name" value="OmpA-like domain"/>
    <property type="match status" value="1"/>
</dbReference>
<dbReference type="SUPFAM" id="SSF103088">
    <property type="entry name" value="OmpA-like"/>
    <property type="match status" value="1"/>
</dbReference>
<evidence type="ECO:0000256" key="3">
    <source>
        <dbReference type="ARBA" id="ARBA00023237"/>
    </source>
</evidence>
<dbReference type="Proteomes" id="UP001258315">
    <property type="component" value="Unassembled WGS sequence"/>
</dbReference>
<keyword evidence="5" id="KW-0732">Signal</keyword>
<dbReference type="SUPFAM" id="SSF82171">
    <property type="entry name" value="DPP6 N-terminal domain-like"/>
    <property type="match status" value="1"/>
</dbReference>
<keyword evidence="2 4" id="KW-0472">Membrane</keyword>
<dbReference type="PANTHER" id="PTHR30329">
    <property type="entry name" value="STATOR ELEMENT OF FLAGELLAR MOTOR COMPLEX"/>
    <property type="match status" value="1"/>
</dbReference>
<keyword evidence="8" id="KW-1185">Reference proteome</keyword>
<evidence type="ECO:0000313" key="7">
    <source>
        <dbReference type="EMBL" id="MDT3402198.1"/>
    </source>
</evidence>
<evidence type="ECO:0000256" key="4">
    <source>
        <dbReference type="PROSITE-ProRule" id="PRU00473"/>
    </source>
</evidence>
<dbReference type="SUPFAM" id="SSF48452">
    <property type="entry name" value="TPR-like"/>
    <property type="match status" value="1"/>
</dbReference>
<evidence type="ECO:0000256" key="2">
    <source>
        <dbReference type="ARBA" id="ARBA00023136"/>
    </source>
</evidence>
<dbReference type="Pfam" id="PF00691">
    <property type="entry name" value="OmpA"/>
    <property type="match status" value="1"/>
</dbReference>
<accession>A0ABU3GQZ2</accession>
<dbReference type="PANTHER" id="PTHR30329:SF21">
    <property type="entry name" value="LIPOPROTEIN YIAD-RELATED"/>
    <property type="match status" value="1"/>
</dbReference>
<keyword evidence="3" id="KW-0998">Cell outer membrane</keyword>
<dbReference type="InterPro" id="IPR011659">
    <property type="entry name" value="WD40"/>
</dbReference>
<protein>
    <submittedName>
        <fullName evidence="7">Peptidoglycan-associated lipoprotein</fullName>
    </submittedName>
</protein>
<dbReference type="SUPFAM" id="SSF49464">
    <property type="entry name" value="Carboxypeptidase regulatory domain-like"/>
    <property type="match status" value="1"/>
</dbReference>
<dbReference type="InterPro" id="IPR036737">
    <property type="entry name" value="OmpA-like_sf"/>
</dbReference>
<dbReference type="InterPro" id="IPR006665">
    <property type="entry name" value="OmpA-like"/>
</dbReference>
<dbReference type="InterPro" id="IPR006664">
    <property type="entry name" value="OMP_bac"/>
</dbReference>
<dbReference type="InterPro" id="IPR011990">
    <property type="entry name" value="TPR-like_helical_dom_sf"/>
</dbReference>
<dbReference type="RefSeq" id="WP_311948446.1">
    <property type="nucleotide sequence ID" value="NZ_JAVLVU010000001.1"/>
</dbReference>
<dbReference type="PRINTS" id="PR01021">
    <property type="entry name" value="OMPADOMAIN"/>
</dbReference>
<dbReference type="EMBL" id="JAVLVU010000001">
    <property type="protein sequence ID" value="MDT3402198.1"/>
    <property type="molecule type" value="Genomic_DNA"/>
</dbReference>
<evidence type="ECO:0000256" key="1">
    <source>
        <dbReference type="ARBA" id="ARBA00004442"/>
    </source>
</evidence>
<gene>
    <name evidence="7" type="ORF">QE417_001270</name>
</gene>